<organism evidence="1 2">
    <name type="scientific">Eumeta variegata</name>
    <name type="common">Bagworm moth</name>
    <name type="synonym">Eumeta japonica</name>
    <dbReference type="NCBI Taxonomy" id="151549"/>
    <lineage>
        <taxon>Eukaryota</taxon>
        <taxon>Metazoa</taxon>
        <taxon>Ecdysozoa</taxon>
        <taxon>Arthropoda</taxon>
        <taxon>Hexapoda</taxon>
        <taxon>Insecta</taxon>
        <taxon>Pterygota</taxon>
        <taxon>Neoptera</taxon>
        <taxon>Endopterygota</taxon>
        <taxon>Lepidoptera</taxon>
        <taxon>Glossata</taxon>
        <taxon>Ditrysia</taxon>
        <taxon>Tineoidea</taxon>
        <taxon>Psychidae</taxon>
        <taxon>Oiketicinae</taxon>
        <taxon>Eumeta</taxon>
    </lineage>
</organism>
<evidence type="ECO:0000313" key="1">
    <source>
        <dbReference type="EMBL" id="GBP42121.1"/>
    </source>
</evidence>
<proteinExistence type="predicted"/>
<protein>
    <submittedName>
        <fullName evidence="1">Uncharacterized protein</fullName>
    </submittedName>
</protein>
<sequence>MFQRFRTIIVTFRTRVGQVGKFGNLSGGAGFRSWTRPLGCRIDSFISLYNGLAVDSDLDAGLGLDFKSTVAPDSVPDLDFGSGSALGVDHGPALDADRGIPLDFNLDPIHDFAFYSIKIPSNNPLQY</sequence>
<dbReference type="AlphaFoldDB" id="A0A4C1VTS8"/>
<dbReference type="Proteomes" id="UP000299102">
    <property type="component" value="Unassembled WGS sequence"/>
</dbReference>
<dbReference type="EMBL" id="BGZK01000412">
    <property type="protein sequence ID" value="GBP42121.1"/>
    <property type="molecule type" value="Genomic_DNA"/>
</dbReference>
<evidence type="ECO:0000313" key="2">
    <source>
        <dbReference type="Proteomes" id="UP000299102"/>
    </source>
</evidence>
<accession>A0A4C1VTS8</accession>
<keyword evidence="2" id="KW-1185">Reference proteome</keyword>
<reference evidence="1 2" key="1">
    <citation type="journal article" date="2019" name="Commun. Biol.">
        <title>The bagworm genome reveals a unique fibroin gene that provides high tensile strength.</title>
        <authorList>
            <person name="Kono N."/>
            <person name="Nakamura H."/>
            <person name="Ohtoshi R."/>
            <person name="Tomita M."/>
            <person name="Numata K."/>
            <person name="Arakawa K."/>
        </authorList>
    </citation>
    <scope>NUCLEOTIDE SEQUENCE [LARGE SCALE GENOMIC DNA]</scope>
</reference>
<comment type="caution">
    <text evidence="1">The sequence shown here is derived from an EMBL/GenBank/DDBJ whole genome shotgun (WGS) entry which is preliminary data.</text>
</comment>
<gene>
    <name evidence="1" type="ORF">EVAR_21125_1</name>
</gene>
<name>A0A4C1VTS8_EUMVA</name>